<keyword evidence="3" id="KW-1185">Reference proteome</keyword>
<dbReference type="InParanoid" id="F4S1C7"/>
<proteinExistence type="predicted"/>
<accession>F4S1C7</accession>
<sequence>MTSWLVYSCKATSDEQKIIKSNIAKISQKNPDSHGDLPFVSAVDSEGVKEEIEQLCEEDIPTAVPDNARQLMVTFEWTSFLWKRRLRRQRKPFPQLVLPSITIAVMVWKPMNIPMVDLYHNQLLPVATGPAKTRSSSLSQLRVPSTPVKSPSPSPQKHVIKASKQASKFKKCVPKGEGLQDIKLNLPILEIEKGVEREIEVKAKVKAKPTAKGRKPKVARV</sequence>
<dbReference type="KEGG" id="mlr:MELLADRAFT_110895"/>
<name>F4S1C7_MELLP</name>
<dbReference type="VEuPathDB" id="FungiDB:MELLADRAFT_110895"/>
<dbReference type="EMBL" id="GL883137">
    <property type="protein sequence ID" value="EGG01582.1"/>
    <property type="molecule type" value="Genomic_DNA"/>
</dbReference>
<reference evidence="3" key="1">
    <citation type="journal article" date="2011" name="Proc. Natl. Acad. Sci. U.S.A.">
        <title>Obligate biotrophy features unraveled by the genomic analysis of rust fungi.</title>
        <authorList>
            <person name="Duplessis S."/>
            <person name="Cuomo C.A."/>
            <person name="Lin Y.-C."/>
            <person name="Aerts A."/>
            <person name="Tisserant E."/>
            <person name="Veneault-Fourrey C."/>
            <person name="Joly D.L."/>
            <person name="Hacquard S."/>
            <person name="Amselem J."/>
            <person name="Cantarel B.L."/>
            <person name="Chiu R."/>
            <person name="Coutinho P.M."/>
            <person name="Feau N."/>
            <person name="Field M."/>
            <person name="Frey P."/>
            <person name="Gelhaye E."/>
            <person name="Goldberg J."/>
            <person name="Grabherr M.G."/>
            <person name="Kodira C.D."/>
            <person name="Kohler A."/>
            <person name="Kuees U."/>
            <person name="Lindquist E.A."/>
            <person name="Lucas S.M."/>
            <person name="Mago R."/>
            <person name="Mauceli E."/>
            <person name="Morin E."/>
            <person name="Murat C."/>
            <person name="Pangilinan J.L."/>
            <person name="Park R."/>
            <person name="Pearson M."/>
            <person name="Quesneville H."/>
            <person name="Rouhier N."/>
            <person name="Sakthikumar S."/>
            <person name="Salamov A.A."/>
            <person name="Schmutz J."/>
            <person name="Selles B."/>
            <person name="Shapiro H."/>
            <person name="Tanguay P."/>
            <person name="Tuskan G.A."/>
            <person name="Henrissat B."/>
            <person name="Van de Peer Y."/>
            <person name="Rouze P."/>
            <person name="Ellis J.G."/>
            <person name="Dodds P.N."/>
            <person name="Schein J.E."/>
            <person name="Zhong S."/>
            <person name="Hamelin R.C."/>
            <person name="Grigoriev I.V."/>
            <person name="Szabo L.J."/>
            <person name="Martin F."/>
        </authorList>
    </citation>
    <scope>NUCLEOTIDE SEQUENCE [LARGE SCALE GENOMIC DNA]</scope>
    <source>
        <strain evidence="3">98AG31 / pathotype 3-4-7</strain>
    </source>
</reference>
<evidence type="ECO:0000256" key="1">
    <source>
        <dbReference type="SAM" id="MobiDB-lite"/>
    </source>
</evidence>
<evidence type="ECO:0000313" key="2">
    <source>
        <dbReference type="EMBL" id="EGG01582.1"/>
    </source>
</evidence>
<organism evidence="3">
    <name type="scientific">Melampsora larici-populina (strain 98AG31 / pathotype 3-4-7)</name>
    <name type="common">Poplar leaf rust fungus</name>
    <dbReference type="NCBI Taxonomy" id="747676"/>
    <lineage>
        <taxon>Eukaryota</taxon>
        <taxon>Fungi</taxon>
        <taxon>Dikarya</taxon>
        <taxon>Basidiomycota</taxon>
        <taxon>Pucciniomycotina</taxon>
        <taxon>Pucciniomycetes</taxon>
        <taxon>Pucciniales</taxon>
        <taxon>Melampsoraceae</taxon>
        <taxon>Melampsora</taxon>
    </lineage>
</organism>
<dbReference type="Proteomes" id="UP000001072">
    <property type="component" value="Unassembled WGS sequence"/>
</dbReference>
<gene>
    <name evidence="2" type="ORF">MELLADRAFT_110895</name>
</gene>
<protein>
    <submittedName>
        <fullName evidence="2">Uncharacterized protein</fullName>
    </submittedName>
</protein>
<dbReference type="AlphaFoldDB" id="F4S1C7"/>
<feature type="region of interest" description="Disordered" evidence="1">
    <location>
        <begin position="129"/>
        <end position="158"/>
    </location>
</feature>
<dbReference type="GeneID" id="18924225"/>
<feature type="compositionally biased region" description="Polar residues" evidence="1">
    <location>
        <begin position="133"/>
        <end position="142"/>
    </location>
</feature>
<dbReference type="HOGENOM" id="CLU_078020_0_0_1"/>
<evidence type="ECO:0000313" key="3">
    <source>
        <dbReference type="Proteomes" id="UP000001072"/>
    </source>
</evidence>
<dbReference type="RefSeq" id="XP_007415173.1">
    <property type="nucleotide sequence ID" value="XM_007415111.1"/>
</dbReference>